<dbReference type="STRING" id="39841.SAMN05660836_00684"/>
<proteinExistence type="predicted"/>
<keyword evidence="2" id="KW-1185">Reference proteome</keyword>
<dbReference type="PANTHER" id="PTHR12993">
    <property type="entry name" value="N-ACETYLGLUCOSAMINYL-PHOSPHATIDYLINOSITOL DE-N-ACETYLASE-RELATED"/>
    <property type="match status" value="1"/>
</dbReference>
<name>A0A1I4RLJ6_9BACT</name>
<evidence type="ECO:0000313" key="1">
    <source>
        <dbReference type="EMBL" id="SFM53094.1"/>
    </source>
</evidence>
<protein>
    <submittedName>
        <fullName evidence="1">N-acetylglucosaminyl deacetylase, LmbE family</fullName>
    </submittedName>
</protein>
<organism evidence="1 2">
    <name type="scientific">Thermodesulforhabdus norvegica</name>
    <dbReference type="NCBI Taxonomy" id="39841"/>
    <lineage>
        <taxon>Bacteria</taxon>
        <taxon>Pseudomonadati</taxon>
        <taxon>Thermodesulfobacteriota</taxon>
        <taxon>Syntrophobacteria</taxon>
        <taxon>Syntrophobacterales</taxon>
        <taxon>Thermodesulforhabdaceae</taxon>
        <taxon>Thermodesulforhabdus</taxon>
    </lineage>
</organism>
<dbReference type="PANTHER" id="PTHR12993:SF29">
    <property type="entry name" value="BLR3841 PROTEIN"/>
    <property type="match status" value="1"/>
</dbReference>
<gene>
    <name evidence="1" type="ORF">SAMN05660836_00684</name>
</gene>
<dbReference type="Pfam" id="PF02585">
    <property type="entry name" value="PIG-L"/>
    <property type="match status" value="1"/>
</dbReference>
<dbReference type="RefSeq" id="WP_093393462.1">
    <property type="nucleotide sequence ID" value="NZ_FOUU01000001.1"/>
</dbReference>
<dbReference type="AlphaFoldDB" id="A0A1I4RLJ6"/>
<accession>A0A1I4RLJ6</accession>
<evidence type="ECO:0000313" key="2">
    <source>
        <dbReference type="Proteomes" id="UP000199611"/>
    </source>
</evidence>
<reference evidence="1 2" key="1">
    <citation type="submission" date="2016-10" db="EMBL/GenBank/DDBJ databases">
        <authorList>
            <person name="de Groot N.N."/>
        </authorList>
    </citation>
    <scope>NUCLEOTIDE SEQUENCE [LARGE SCALE GENOMIC DNA]</scope>
    <source>
        <strain evidence="1 2">DSM 9990</strain>
    </source>
</reference>
<dbReference type="Gene3D" id="3.40.50.10320">
    <property type="entry name" value="LmbE-like"/>
    <property type="match status" value="1"/>
</dbReference>
<dbReference type="SUPFAM" id="SSF102588">
    <property type="entry name" value="LmbE-like"/>
    <property type="match status" value="1"/>
</dbReference>
<dbReference type="InterPro" id="IPR024078">
    <property type="entry name" value="LmbE-like_dom_sf"/>
</dbReference>
<dbReference type="InterPro" id="IPR003737">
    <property type="entry name" value="GlcNAc_PI_deacetylase-related"/>
</dbReference>
<dbReference type="OrthoDB" id="9816564at2"/>
<dbReference type="GO" id="GO:0016811">
    <property type="term" value="F:hydrolase activity, acting on carbon-nitrogen (but not peptide) bonds, in linear amides"/>
    <property type="evidence" value="ECO:0007669"/>
    <property type="project" value="TreeGrafter"/>
</dbReference>
<dbReference type="Proteomes" id="UP000199611">
    <property type="component" value="Unassembled WGS sequence"/>
</dbReference>
<sequence length="290" mass="33166">MNSALNFSLNGRYENSITQLEIIAENWCMKQEQELIPYECSPLPEGPYLVCAPHPDDETFGMGGTIVNAVEKGIRVYVLFVTDGSAGGDGKTRKEEARRACNLLGVHEIYFWDFPDRQLISHGPAFEARFREIVESLCPRTVFVPSLFEFHPDHRATAFFVWKTLAGCRYAGQFWMYEVGRQGEANRLIDISSYMSKKIEAIRAYSSQLQCRHYEDVVVAINRARTFTLEGVRYAEAFFCIEAGDDLLALLEFRDRYVEGFSLAGLKKNSPLLDLLAVPVRRVRSLFFRR</sequence>
<dbReference type="EMBL" id="FOUU01000001">
    <property type="protein sequence ID" value="SFM53094.1"/>
    <property type="molecule type" value="Genomic_DNA"/>
</dbReference>